<evidence type="ECO:0000313" key="3">
    <source>
        <dbReference type="Proteomes" id="UP000033847"/>
    </source>
</evidence>
<name>A0A0G1ARE5_UNCKA</name>
<keyword evidence="1" id="KW-1133">Transmembrane helix</keyword>
<evidence type="ECO:0008006" key="4">
    <source>
        <dbReference type="Google" id="ProtNLM"/>
    </source>
</evidence>
<keyword evidence="1" id="KW-0472">Membrane</keyword>
<dbReference type="AlphaFoldDB" id="A0A0G1ARE5"/>
<keyword evidence="1" id="KW-0812">Transmembrane</keyword>
<feature type="transmembrane region" description="Helical" evidence="1">
    <location>
        <begin position="5"/>
        <end position="23"/>
    </location>
</feature>
<evidence type="ECO:0000256" key="1">
    <source>
        <dbReference type="SAM" id="Phobius"/>
    </source>
</evidence>
<evidence type="ECO:0000313" key="2">
    <source>
        <dbReference type="EMBL" id="KKS36641.1"/>
    </source>
</evidence>
<organism evidence="2 3">
    <name type="scientific">candidate division WWE3 bacterium GW2011_GWF1_42_14</name>
    <dbReference type="NCBI Taxonomy" id="1619138"/>
    <lineage>
        <taxon>Bacteria</taxon>
        <taxon>Katanobacteria</taxon>
    </lineage>
</organism>
<reference evidence="2 3" key="1">
    <citation type="journal article" date="2015" name="Nature">
        <title>rRNA introns, odd ribosomes, and small enigmatic genomes across a large radiation of phyla.</title>
        <authorList>
            <person name="Brown C.T."/>
            <person name="Hug L.A."/>
            <person name="Thomas B.C."/>
            <person name="Sharon I."/>
            <person name="Castelle C.J."/>
            <person name="Singh A."/>
            <person name="Wilkins M.J."/>
            <person name="Williams K.H."/>
            <person name="Banfield J.F."/>
        </authorList>
    </citation>
    <scope>NUCLEOTIDE SEQUENCE [LARGE SCALE GENOMIC DNA]</scope>
</reference>
<accession>A0A0G1ARE5</accession>
<dbReference type="PANTHER" id="PTHR38008">
    <property type="entry name" value="HEMOLYSIN-RELATED"/>
    <property type="match status" value="1"/>
</dbReference>
<sequence>MKSKVVIFIVLVLIVMSGIYFYWMSNNPVKDVETQLPVVNEPTIIDDTNKTGMSNPASDNCIAKGGELEIITNTDGSQFGLCQLEGYACEEWTLFRNECDIEGDAEKIREALIAKGLDLSNSTVVINKHLGKYISGSVKPNDPVGGGGYVFAVKDGDTVKVLADGNGSITCSAFEDYPDFPTYLIPGCYDEVTGNIVTR</sequence>
<dbReference type="Pfam" id="PF03891">
    <property type="entry name" value="DUF333"/>
    <property type="match status" value="1"/>
</dbReference>
<proteinExistence type="predicted"/>
<dbReference type="Proteomes" id="UP000033847">
    <property type="component" value="Unassembled WGS sequence"/>
</dbReference>
<gene>
    <name evidence="2" type="ORF">UV00_C0025G0008</name>
</gene>
<protein>
    <recommendedName>
        <fullName evidence="4">DUF333 domain-containing protein</fullName>
    </recommendedName>
</protein>
<comment type="caution">
    <text evidence="2">The sequence shown here is derived from an EMBL/GenBank/DDBJ whole genome shotgun (WGS) entry which is preliminary data.</text>
</comment>
<dbReference type="PANTHER" id="PTHR38008:SF2">
    <property type="entry name" value="HEMOLYSIN"/>
    <property type="match status" value="1"/>
</dbReference>
<dbReference type="InterPro" id="IPR005590">
    <property type="entry name" value="DUF333"/>
</dbReference>
<dbReference type="EMBL" id="LCCU01000025">
    <property type="protein sequence ID" value="KKS36641.1"/>
    <property type="molecule type" value="Genomic_DNA"/>
</dbReference>